<dbReference type="PANTHER" id="PTHR33437:SF2">
    <property type="entry name" value="OS06G0361200 PROTEIN"/>
    <property type="match status" value="1"/>
</dbReference>
<dbReference type="Proteomes" id="UP001174677">
    <property type="component" value="Chromosome 16"/>
</dbReference>
<name>A0ABQ9KMP4_HEVBR</name>
<accession>A0ABQ9KMP4</accession>
<feature type="region of interest" description="Disordered" evidence="1">
    <location>
        <begin position="1"/>
        <end position="26"/>
    </location>
</feature>
<protein>
    <submittedName>
        <fullName evidence="2">Uncharacterized protein</fullName>
    </submittedName>
</protein>
<sequence length="157" mass="17740">MRLPTNLKENLVSKESPPTGDNSLETPCKPIDTMTIMITNTVSLEEQITKMSKLLETLVDSVKEKDNQIAYLMNKVERITQKGPMVTKELQLKGHQGAAESFTAAIIKSSQLKDFIKEAIEDQVDGVTQPSYSYVKPYSPRINLMKMTINYQPLKFQ</sequence>
<comment type="caution">
    <text evidence="2">The sequence shown here is derived from an EMBL/GenBank/DDBJ whole genome shotgun (WGS) entry which is preliminary data.</text>
</comment>
<gene>
    <name evidence="2" type="ORF">P3X46_028020</name>
</gene>
<evidence type="ECO:0000313" key="2">
    <source>
        <dbReference type="EMBL" id="KAJ9145663.1"/>
    </source>
</evidence>
<proteinExistence type="predicted"/>
<reference evidence="2" key="1">
    <citation type="journal article" date="2023" name="Plant Biotechnol. J.">
        <title>Chromosome-level wild Hevea brasiliensis genome provides new tools for genomic-assisted breeding and valuable loci to elevate rubber yield.</title>
        <authorList>
            <person name="Cheng H."/>
            <person name="Song X."/>
            <person name="Hu Y."/>
            <person name="Wu T."/>
            <person name="Yang Q."/>
            <person name="An Z."/>
            <person name="Feng S."/>
            <person name="Deng Z."/>
            <person name="Wu W."/>
            <person name="Zeng X."/>
            <person name="Tu M."/>
            <person name="Wang X."/>
            <person name="Huang H."/>
        </authorList>
    </citation>
    <scope>NUCLEOTIDE SEQUENCE</scope>
    <source>
        <strain evidence="2">MT/VB/25A 57/8</strain>
    </source>
</reference>
<evidence type="ECO:0000313" key="3">
    <source>
        <dbReference type="Proteomes" id="UP001174677"/>
    </source>
</evidence>
<dbReference type="PANTHER" id="PTHR33437">
    <property type="entry name" value="OS06G0361200 PROTEIN"/>
    <property type="match status" value="1"/>
</dbReference>
<keyword evidence="3" id="KW-1185">Reference proteome</keyword>
<evidence type="ECO:0000256" key="1">
    <source>
        <dbReference type="SAM" id="MobiDB-lite"/>
    </source>
</evidence>
<organism evidence="2 3">
    <name type="scientific">Hevea brasiliensis</name>
    <name type="common">Para rubber tree</name>
    <name type="synonym">Siphonia brasiliensis</name>
    <dbReference type="NCBI Taxonomy" id="3981"/>
    <lineage>
        <taxon>Eukaryota</taxon>
        <taxon>Viridiplantae</taxon>
        <taxon>Streptophyta</taxon>
        <taxon>Embryophyta</taxon>
        <taxon>Tracheophyta</taxon>
        <taxon>Spermatophyta</taxon>
        <taxon>Magnoliopsida</taxon>
        <taxon>eudicotyledons</taxon>
        <taxon>Gunneridae</taxon>
        <taxon>Pentapetalae</taxon>
        <taxon>rosids</taxon>
        <taxon>fabids</taxon>
        <taxon>Malpighiales</taxon>
        <taxon>Euphorbiaceae</taxon>
        <taxon>Crotonoideae</taxon>
        <taxon>Micrandreae</taxon>
        <taxon>Hevea</taxon>
    </lineage>
</organism>
<dbReference type="EMBL" id="JARPOI010000016">
    <property type="protein sequence ID" value="KAJ9145663.1"/>
    <property type="molecule type" value="Genomic_DNA"/>
</dbReference>